<accession>A0ABD5ZWW0</accession>
<sequence>MTDRIMTGDAEERPYGGTCPACKREYRRAITFTGDGVIRGNLSGDVCITPEYLFAHSELTVAAPDGDFPTKEVGAMGNRQEVPIEKTEVAAVWVSDDPVDPDGNGFVFPDADDDSTA</sequence>
<dbReference type="AlphaFoldDB" id="A0ABD5ZWW0"/>
<proteinExistence type="predicted"/>
<dbReference type="EMBL" id="JBHTAT010000001">
    <property type="protein sequence ID" value="MFC7254751.1"/>
    <property type="molecule type" value="Genomic_DNA"/>
</dbReference>
<protein>
    <submittedName>
        <fullName evidence="2">Uncharacterized protein</fullName>
    </submittedName>
</protein>
<feature type="region of interest" description="Disordered" evidence="1">
    <location>
        <begin position="97"/>
        <end position="117"/>
    </location>
</feature>
<reference evidence="2 3" key="1">
    <citation type="journal article" date="2019" name="Int. J. Syst. Evol. Microbiol.">
        <title>The Global Catalogue of Microorganisms (GCM) 10K type strain sequencing project: providing services to taxonomists for standard genome sequencing and annotation.</title>
        <authorList>
            <consortium name="The Broad Institute Genomics Platform"/>
            <consortium name="The Broad Institute Genome Sequencing Center for Infectious Disease"/>
            <person name="Wu L."/>
            <person name="Ma J."/>
        </authorList>
    </citation>
    <scope>NUCLEOTIDE SEQUENCE [LARGE SCALE GENOMIC DNA]</scope>
    <source>
        <strain evidence="2 3">GX21</strain>
    </source>
</reference>
<organism evidence="2 3">
    <name type="scientific">Haloplanus litoreus</name>
    <dbReference type="NCBI Taxonomy" id="767515"/>
    <lineage>
        <taxon>Archaea</taxon>
        <taxon>Methanobacteriati</taxon>
        <taxon>Methanobacteriota</taxon>
        <taxon>Stenosarchaea group</taxon>
        <taxon>Halobacteria</taxon>
        <taxon>Halobacteriales</taxon>
        <taxon>Haloferacaceae</taxon>
        <taxon>Haloplanus</taxon>
    </lineage>
</organism>
<dbReference type="GeneID" id="96953073"/>
<evidence type="ECO:0000313" key="2">
    <source>
        <dbReference type="EMBL" id="MFC7254751.1"/>
    </source>
</evidence>
<dbReference type="Proteomes" id="UP001596434">
    <property type="component" value="Unassembled WGS sequence"/>
</dbReference>
<comment type="caution">
    <text evidence="2">The sequence shown here is derived from an EMBL/GenBank/DDBJ whole genome shotgun (WGS) entry which is preliminary data.</text>
</comment>
<keyword evidence="3" id="KW-1185">Reference proteome</keyword>
<dbReference type="RefSeq" id="WP_379702949.1">
    <property type="nucleotide sequence ID" value="NZ_JBHTAT010000001.1"/>
</dbReference>
<evidence type="ECO:0000313" key="3">
    <source>
        <dbReference type="Proteomes" id="UP001596434"/>
    </source>
</evidence>
<name>A0ABD5ZWW0_9EURY</name>
<gene>
    <name evidence="2" type="ORF">ACFQKE_05445</name>
</gene>
<evidence type="ECO:0000256" key="1">
    <source>
        <dbReference type="SAM" id="MobiDB-lite"/>
    </source>
</evidence>